<proteinExistence type="predicted"/>
<evidence type="ECO:0000256" key="1">
    <source>
        <dbReference type="SAM" id="Phobius"/>
    </source>
</evidence>
<evidence type="ECO:0000313" key="3">
    <source>
        <dbReference type="Proteomes" id="UP001595690"/>
    </source>
</evidence>
<feature type="transmembrane region" description="Helical" evidence="1">
    <location>
        <begin position="99"/>
        <end position="119"/>
    </location>
</feature>
<feature type="transmembrane region" description="Helical" evidence="1">
    <location>
        <begin position="162"/>
        <end position="183"/>
    </location>
</feature>
<accession>A0ABV8C7Z2</accession>
<name>A0ABV8C7Z2_9PSEU</name>
<dbReference type="Proteomes" id="UP001595690">
    <property type="component" value="Unassembled WGS sequence"/>
</dbReference>
<feature type="transmembrane region" description="Helical" evidence="1">
    <location>
        <begin position="7"/>
        <end position="25"/>
    </location>
</feature>
<dbReference type="Pfam" id="PF19700">
    <property type="entry name" value="DUF6198"/>
    <property type="match status" value="1"/>
</dbReference>
<dbReference type="RefSeq" id="WP_382379668.1">
    <property type="nucleotide sequence ID" value="NZ_JBHRZI010000046.1"/>
</dbReference>
<protein>
    <submittedName>
        <fullName evidence="2">YitT family protein</fullName>
    </submittedName>
</protein>
<dbReference type="PANTHER" id="PTHR40078:SF1">
    <property type="entry name" value="INTEGRAL MEMBRANE PROTEIN"/>
    <property type="match status" value="1"/>
</dbReference>
<reference evidence="3" key="1">
    <citation type="journal article" date="2019" name="Int. J. Syst. Evol. Microbiol.">
        <title>The Global Catalogue of Microorganisms (GCM) 10K type strain sequencing project: providing services to taxonomists for standard genome sequencing and annotation.</title>
        <authorList>
            <consortium name="The Broad Institute Genomics Platform"/>
            <consortium name="The Broad Institute Genome Sequencing Center for Infectious Disease"/>
            <person name="Wu L."/>
            <person name="Ma J."/>
        </authorList>
    </citation>
    <scope>NUCLEOTIDE SEQUENCE [LARGE SCALE GENOMIC DNA]</scope>
    <source>
        <strain evidence="3">CGMCC 4.7405</strain>
    </source>
</reference>
<keyword evidence="1" id="KW-1133">Transmembrane helix</keyword>
<dbReference type="PANTHER" id="PTHR40078">
    <property type="entry name" value="INTEGRAL MEMBRANE PROTEIN-RELATED"/>
    <property type="match status" value="1"/>
</dbReference>
<keyword evidence="1" id="KW-0812">Transmembrane</keyword>
<dbReference type="EMBL" id="JBHRZI010000046">
    <property type="protein sequence ID" value="MFC3898192.1"/>
    <property type="molecule type" value="Genomic_DNA"/>
</dbReference>
<feature type="transmembrane region" description="Helical" evidence="1">
    <location>
        <begin position="126"/>
        <end position="142"/>
    </location>
</feature>
<dbReference type="InterPro" id="IPR038750">
    <property type="entry name" value="YczE/YyaS-like"/>
</dbReference>
<evidence type="ECO:0000313" key="2">
    <source>
        <dbReference type="EMBL" id="MFC3898192.1"/>
    </source>
</evidence>
<comment type="caution">
    <text evidence="2">The sequence shown here is derived from an EMBL/GenBank/DDBJ whole genome shotgun (WGS) entry which is preliminary data.</text>
</comment>
<keyword evidence="1" id="KW-0472">Membrane</keyword>
<organism evidence="2 3">
    <name type="scientific">Lentzea rhizosphaerae</name>
    <dbReference type="NCBI Taxonomy" id="2041025"/>
    <lineage>
        <taxon>Bacteria</taxon>
        <taxon>Bacillati</taxon>
        <taxon>Actinomycetota</taxon>
        <taxon>Actinomycetes</taxon>
        <taxon>Pseudonocardiales</taxon>
        <taxon>Pseudonocardiaceae</taxon>
        <taxon>Lentzea</taxon>
    </lineage>
</organism>
<feature type="transmembrane region" description="Helical" evidence="1">
    <location>
        <begin position="73"/>
        <end position="93"/>
    </location>
</feature>
<feature type="transmembrane region" description="Helical" evidence="1">
    <location>
        <begin position="45"/>
        <end position="66"/>
    </location>
</feature>
<keyword evidence="3" id="KW-1185">Reference proteome</keyword>
<sequence length="211" mass="22302">MIRRRMLGKYLVGCVLFALGAYLFVHSGLGTDPLDTFALGVLKHLPLTVGLVQLGVAVICLAAVALWTRRRPLLAPLFTFFFCGSMIDLLLAVDVLHGAGVSAVVVLAAGTLLCAYGSAFIIMSGFGIRAVDLLAITTVQMWRWPFWLGKLLVELTLLGTGYLLGGPAGVGTVVFLVGVGLLVQPLVRTNEALFGIVNLGLPRTGEPLPGT</sequence>
<gene>
    <name evidence="2" type="ORF">ACFOWZ_42570</name>
</gene>